<dbReference type="PANTHER" id="PTHR30055">
    <property type="entry name" value="HTH-TYPE TRANSCRIPTIONAL REGULATOR RUTR"/>
    <property type="match status" value="1"/>
</dbReference>
<evidence type="ECO:0000259" key="5">
    <source>
        <dbReference type="PROSITE" id="PS50977"/>
    </source>
</evidence>
<keyword evidence="1" id="KW-0805">Transcription regulation</keyword>
<gene>
    <name evidence="6" type="ORF">RM780_25840</name>
</gene>
<dbReference type="InterPro" id="IPR050109">
    <property type="entry name" value="HTH-type_TetR-like_transc_reg"/>
</dbReference>
<dbReference type="Proteomes" id="UP001183388">
    <property type="component" value="Unassembled WGS sequence"/>
</dbReference>
<dbReference type="EMBL" id="JAVREN010000066">
    <property type="protein sequence ID" value="MDT0310344.1"/>
    <property type="molecule type" value="Genomic_DNA"/>
</dbReference>
<keyword evidence="3" id="KW-0804">Transcription</keyword>
<dbReference type="PANTHER" id="PTHR30055:SF234">
    <property type="entry name" value="HTH-TYPE TRANSCRIPTIONAL REGULATOR BETI"/>
    <property type="match status" value="1"/>
</dbReference>
<dbReference type="PROSITE" id="PS50977">
    <property type="entry name" value="HTH_TETR_2"/>
    <property type="match status" value="1"/>
</dbReference>
<evidence type="ECO:0000256" key="3">
    <source>
        <dbReference type="ARBA" id="ARBA00023163"/>
    </source>
</evidence>
<evidence type="ECO:0000313" key="6">
    <source>
        <dbReference type="EMBL" id="MDT0310344.1"/>
    </source>
</evidence>
<evidence type="ECO:0000256" key="2">
    <source>
        <dbReference type="ARBA" id="ARBA00023125"/>
    </source>
</evidence>
<dbReference type="SUPFAM" id="SSF46689">
    <property type="entry name" value="Homeodomain-like"/>
    <property type="match status" value="1"/>
</dbReference>
<dbReference type="InterPro" id="IPR009057">
    <property type="entry name" value="Homeodomain-like_sf"/>
</dbReference>
<keyword evidence="2 4" id="KW-0238">DNA-binding</keyword>
<proteinExistence type="predicted"/>
<feature type="DNA-binding region" description="H-T-H motif" evidence="4">
    <location>
        <begin position="39"/>
        <end position="58"/>
    </location>
</feature>
<name>A0ABU2LFJ1_9ACTN</name>
<evidence type="ECO:0000256" key="4">
    <source>
        <dbReference type="PROSITE-ProRule" id="PRU00335"/>
    </source>
</evidence>
<reference evidence="7" key="1">
    <citation type="submission" date="2023-07" db="EMBL/GenBank/DDBJ databases">
        <title>30 novel species of actinomycetes from the DSMZ collection.</title>
        <authorList>
            <person name="Nouioui I."/>
        </authorList>
    </citation>
    <scope>NUCLEOTIDE SEQUENCE [LARGE SCALE GENOMIC DNA]</scope>
    <source>
        <strain evidence="7">DSM 44917</strain>
    </source>
</reference>
<comment type="caution">
    <text evidence="6">The sequence shown here is derived from an EMBL/GenBank/DDBJ whole genome shotgun (WGS) entry which is preliminary data.</text>
</comment>
<dbReference type="Gene3D" id="1.10.10.60">
    <property type="entry name" value="Homeodomain-like"/>
    <property type="match status" value="1"/>
</dbReference>
<feature type="domain" description="HTH tetR-type" evidence="5">
    <location>
        <begin position="16"/>
        <end position="76"/>
    </location>
</feature>
<sequence>MTAPRPRAGLRERKKERTRQAIRAAAYRLFAEHGYDATRVDEIAEAAQVSPSTVFRYFPTKEDIVLRDEKDDLLETALRARPAHEPPLTALRAAVRDVAAELYATPEAAALARRRMLLVTTVPAVRARLESSLADSGRRLATTLADRTGRSPDDLELRVFVAAILAALRESLLHWVTHDHPTPLPALIDRALTTLDTGLR</sequence>
<organism evidence="6 7">
    <name type="scientific">Streptomyces boetiae</name>
    <dbReference type="NCBI Taxonomy" id="3075541"/>
    <lineage>
        <taxon>Bacteria</taxon>
        <taxon>Bacillati</taxon>
        <taxon>Actinomycetota</taxon>
        <taxon>Actinomycetes</taxon>
        <taxon>Kitasatosporales</taxon>
        <taxon>Streptomycetaceae</taxon>
        <taxon>Streptomyces</taxon>
    </lineage>
</organism>
<dbReference type="Pfam" id="PF00440">
    <property type="entry name" value="TetR_N"/>
    <property type="match status" value="1"/>
</dbReference>
<dbReference type="InterPro" id="IPR001647">
    <property type="entry name" value="HTH_TetR"/>
</dbReference>
<protein>
    <submittedName>
        <fullName evidence="6">TetR family transcriptional regulator</fullName>
    </submittedName>
</protein>
<evidence type="ECO:0000256" key="1">
    <source>
        <dbReference type="ARBA" id="ARBA00023015"/>
    </source>
</evidence>
<dbReference type="Gene3D" id="1.10.357.10">
    <property type="entry name" value="Tetracycline Repressor, domain 2"/>
    <property type="match status" value="1"/>
</dbReference>
<evidence type="ECO:0000313" key="7">
    <source>
        <dbReference type="Proteomes" id="UP001183388"/>
    </source>
</evidence>
<dbReference type="RefSeq" id="WP_311633314.1">
    <property type="nucleotide sequence ID" value="NZ_JAVREN010000066.1"/>
</dbReference>
<accession>A0ABU2LFJ1</accession>
<keyword evidence="7" id="KW-1185">Reference proteome</keyword>
<dbReference type="Pfam" id="PF17754">
    <property type="entry name" value="TetR_C_14"/>
    <property type="match status" value="1"/>
</dbReference>
<dbReference type="InterPro" id="IPR041347">
    <property type="entry name" value="MftR_C"/>
</dbReference>
<dbReference type="PRINTS" id="PR00455">
    <property type="entry name" value="HTHTETR"/>
</dbReference>